<proteinExistence type="predicted"/>
<evidence type="ECO:0000259" key="1">
    <source>
        <dbReference type="PROSITE" id="PS50181"/>
    </source>
</evidence>
<organism evidence="2 3">
    <name type="scientific">Heterodera schachtii</name>
    <name type="common">Sugarbeet cyst nematode worm</name>
    <name type="synonym">Tylenchus schachtii</name>
    <dbReference type="NCBI Taxonomy" id="97005"/>
    <lineage>
        <taxon>Eukaryota</taxon>
        <taxon>Metazoa</taxon>
        <taxon>Ecdysozoa</taxon>
        <taxon>Nematoda</taxon>
        <taxon>Chromadorea</taxon>
        <taxon>Rhabditida</taxon>
        <taxon>Tylenchina</taxon>
        <taxon>Tylenchomorpha</taxon>
        <taxon>Tylenchoidea</taxon>
        <taxon>Heteroderidae</taxon>
        <taxon>Heteroderinae</taxon>
        <taxon>Heterodera</taxon>
    </lineage>
</organism>
<comment type="caution">
    <text evidence="2">The sequence shown here is derived from an EMBL/GenBank/DDBJ whole genome shotgun (WGS) entry which is preliminary data.</text>
</comment>
<reference evidence="2 3" key="1">
    <citation type="submission" date="2024-10" db="EMBL/GenBank/DDBJ databases">
        <authorList>
            <person name="Kim D."/>
        </authorList>
    </citation>
    <scope>NUCLEOTIDE SEQUENCE [LARGE SCALE GENOMIC DNA]</scope>
    <source>
        <strain evidence="2">Taebaek</strain>
    </source>
</reference>
<feature type="domain" description="F-box" evidence="1">
    <location>
        <begin position="2"/>
        <end position="47"/>
    </location>
</feature>
<dbReference type="InterPro" id="IPR036047">
    <property type="entry name" value="F-box-like_dom_sf"/>
</dbReference>
<dbReference type="SUPFAM" id="SSF52047">
    <property type="entry name" value="RNI-like"/>
    <property type="match status" value="1"/>
</dbReference>
<dbReference type="Proteomes" id="UP001620645">
    <property type="component" value="Unassembled WGS sequence"/>
</dbReference>
<dbReference type="PROSITE" id="PS50181">
    <property type="entry name" value="FBOX"/>
    <property type="match status" value="1"/>
</dbReference>
<dbReference type="EMBL" id="JBICCN010000015">
    <property type="protein sequence ID" value="KAL3103402.1"/>
    <property type="molecule type" value="Genomic_DNA"/>
</dbReference>
<keyword evidence="3" id="KW-1185">Reference proteome</keyword>
<dbReference type="SUPFAM" id="SSF81383">
    <property type="entry name" value="F-box domain"/>
    <property type="match status" value="1"/>
</dbReference>
<gene>
    <name evidence="2" type="ORF">niasHS_002588</name>
</gene>
<dbReference type="Gene3D" id="3.80.10.10">
    <property type="entry name" value="Ribonuclease Inhibitor"/>
    <property type="match status" value="2"/>
</dbReference>
<sequence>MSSSINDLANETMSLIFQYLPPNERVRIERVCRRWCFVSRELSWYNQKTLLLDGQELAQNFDLTFGKYISLIGRCGRHLHELKLKGMYSRKVFVGDQLWSYVPNLRHLCFDDTRTSSDSVKAIAAQLPNLKSVAFSDIDWSCSSNLNMFLSNAKLIFLRFPVDKFPERLTFSALPHSLRILNICARRTENFYSNRKTSRIIEILQLAAIYSPALSVLMLPIEFQAGERILDEVGRLNRLFYLRVSLRISDASLFDAFLERIGTQLKALLLETVDGKILKIIAKHCPNLEHISFDFFPCSNSFRHFSALQLVLQLPRLRSVSIGFIREISSKKSAALCAHILSMFRELVSRKELEYLQISREFPLPMSFVAELCRRNSKISKISCRISREYTQIDLDEFNMVLSKLTDSTHRLITLNFFGFCPALIERNNLKIRLVKFREDIDQSLLHHFCAHSMNSFPSIWNMDE</sequence>
<dbReference type="Pfam" id="PF12937">
    <property type="entry name" value="F-box-like"/>
    <property type="match status" value="1"/>
</dbReference>
<evidence type="ECO:0000313" key="3">
    <source>
        <dbReference type="Proteomes" id="UP001620645"/>
    </source>
</evidence>
<dbReference type="InterPro" id="IPR032675">
    <property type="entry name" value="LRR_dom_sf"/>
</dbReference>
<name>A0ABD2KKD4_HETSC</name>
<evidence type="ECO:0000313" key="2">
    <source>
        <dbReference type="EMBL" id="KAL3103402.1"/>
    </source>
</evidence>
<dbReference type="InterPro" id="IPR001810">
    <property type="entry name" value="F-box_dom"/>
</dbReference>
<accession>A0ABD2KKD4</accession>
<dbReference type="SMART" id="SM00256">
    <property type="entry name" value="FBOX"/>
    <property type="match status" value="1"/>
</dbReference>
<protein>
    <recommendedName>
        <fullName evidence="1">F-box domain-containing protein</fullName>
    </recommendedName>
</protein>
<dbReference type="AlphaFoldDB" id="A0ABD2KKD4"/>